<sequence>MTYTELGEFMNIAWILLYFLVINGLEIVIFFKVDGIGLTFERIFKAFLLKFLLGAIFATFQFLDVSEYLSYFIEPLFGICLSFLLLRGLPKKLLFFYGLFPIVLMDLFYRSVSYFVFPFLGQGIVDGDGNPLFLLIMLFVCFIVLVFLKWLDYDFTRLRKEFLDKGFQQSLTKINWIMGAYFLVMENLSYFEYAYDIQSKTVRHLILVFYLLFFMGIIKKLDSYLKEKLHERLDQEQALRYRDMERYSRHIEELYKEVRSFRHDYTNLLTSLRLGIEEEDMEQIKEVYDSVLKDSSEKLQDNKYDLGRLVNVRDRALKSLLAGKFLKARDKKIVFNVEVPEEIQVEGMSLLDFLTIVSILCDNAIEASVEACQPHVSIAFLKNGAQETFIIENSIKEEGIDISEIFSFGASSKGEERGVGLYTVMKIVESHPNTSLNTTCQNQVFRQVLTIHSMSVDD</sequence>
<accession>A0A0F2DNC2</accession>
<reference evidence="3 4" key="1">
    <citation type="submission" date="2015-02" db="EMBL/GenBank/DDBJ databases">
        <title>Evolution of amylase-binding proteins of oral streptococcal species.</title>
        <authorList>
            <person name="Haase E.M."/>
        </authorList>
    </citation>
    <scope>NUCLEOTIDE SEQUENCE [LARGE SCALE GENOMIC DNA]</scope>
    <source>
        <strain evidence="3 4">SK137</strain>
    </source>
</reference>
<dbReference type="InterPro" id="IPR036890">
    <property type="entry name" value="HATPase_C_sf"/>
</dbReference>
<name>A0A0F2DNC2_STRMT</name>
<dbReference type="GO" id="GO:0042802">
    <property type="term" value="F:identical protein binding"/>
    <property type="evidence" value="ECO:0007669"/>
    <property type="project" value="TreeGrafter"/>
</dbReference>
<keyword evidence="1" id="KW-0472">Membrane</keyword>
<keyword evidence="3" id="KW-0418">Kinase</keyword>
<dbReference type="SUPFAM" id="SSF55874">
    <property type="entry name" value="ATPase domain of HSP90 chaperone/DNA topoisomerase II/histidine kinase"/>
    <property type="match status" value="1"/>
</dbReference>
<proteinExistence type="predicted"/>
<dbReference type="Gene3D" id="3.30.565.10">
    <property type="entry name" value="Histidine kinase-like ATPase, C-terminal domain"/>
    <property type="match status" value="1"/>
</dbReference>
<dbReference type="CDD" id="cd16935">
    <property type="entry name" value="HATPase_AgrC-ComD-like"/>
    <property type="match status" value="1"/>
</dbReference>
<evidence type="ECO:0000256" key="1">
    <source>
        <dbReference type="SAM" id="Phobius"/>
    </source>
</evidence>
<organism evidence="3 4">
    <name type="scientific">Streptococcus mitis</name>
    <dbReference type="NCBI Taxonomy" id="28037"/>
    <lineage>
        <taxon>Bacteria</taxon>
        <taxon>Bacillati</taxon>
        <taxon>Bacillota</taxon>
        <taxon>Bacilli</taxon>
        <taxon>Lactobacillales</taxon>
        <taxon>Streptococcaceae</taxon>
        <taxon>Streptococcus</taxon>
        <taxon>Streptococcus mitis group</taxon>
    </lineage>
</organism>
<feature type="domain" description="Sensor histidine kinase NatK-like C-terminal" evidence="2">
    <location>
        <begin position="348"/>
        <end position="451"/>
    </location>
</feature>
<comment type="caution">
    <text evidence="3">The sequence shown here is derived from an EMBL/GenBank/DDBJ whole genome shotgun (WGS) entry which is preliminary data.</text>
</comment>
<dbReference type="InterPro" id="IPR032834">
    <property type="entry name" value="NatK-like_C"/>
</dbReference>
<protein>
    <submittedName>
        <fullName evidence="3">Histidine kinase</fullName>
        <ecNumber evidence="3">2.7.3.-</ecNumber>
    </submittedName>
</protein>
<dbReference type="PANTHER" id="PTHR40448">
    <property type="entry name" value="TWO-COMPONENT SENSOR HISTIDINE KINASE"/>
    <property type="match status" value="1"/>
</dbReference>
<keyword evidence="1" id="KW-0812">Transmembrane</keyword>
<dbReference type="PATRIC" id="fig|28037.213.peg.114"/>
<dbReference type="EMBL" id="JYGQ01000001">
    <property type="protein sequence ID" value="KJQ72552.1"/>
    <property type="molecule type" value="Genomic_DNA"/>
</dbReference>
<keyword evidence="1" id="KW-1133">Transmembrane helix</keyword>
<dbReference type="AlphaFoldDB" id="A0A0F2DNC2"/>
<evidence type="ECO:0000259" key="2">
    <source>
        <dbReference type="Pfam" id="PF14501"/>
    </source>
</evidence>
<feature type="transmembrane region" description="Helical" evidence="1">
    <location>
        <begin position="12"/>
        <end position="31"/>
    </location>
</feature>
<feature type="transmembrane region" description="Helical" evidence="1">
    <location>
        <begin position="93"/>
        <end position="112"/>
    </location>
</feature>
<dbReference type="Pfam" id="PF14501">
    <property type="entry name" value="HATPase_c_5"/>
    <property type="match status" value="1"/>
</dbReference>
<evidence type="ECO:0000313" key="4">
    <source>
        <dbReference type="Proteomes" id="UP000033415"/>
    </source>
</evidence>
<dbReference type="GO" id="GO:0016301">
    <property type="term" value="F:kinase activity"/>
    <property type="evidence" value="ECO:0007669"/>
    <property type="project" value="UniProtKB-KW"/>
</dbReference>
<gene>
    <name evidence="3" type="primary">hk13_1</name>
    <name evidence="3" type="ORF">TZ91_00127</name>
</gene>
<dbReference type="EC" id="2.7.3.-" evidence="3"/>
<feature type="transmembrane region" description="Helical" evidence="1">
    <location>
        <begin position="43"/>
        <end position="62"/>
    </location>
</feature>
<dbReference type="Proteomes" id="UP000033415">
    <property type="component" value="Unassembled WGS sequence"/>
</dbReference>
<feature type="transmembrane region" description="Helical" evidence="1">
    <location>
        <begin position="68"/>
        <end position="86"/>
    </location>
</feature>
<feature type="transmembrane region" description="Helical" evidence="1">
    <location>
        <begin position="201"/>
        <end position="218"/>
    </location>
</feature>
<evidence type="ECO:0000313" key="3">
    <source>
        <dbReference type="EMBL" id="KJQ72552.1"/>
    </source>
</evidence>
<dbReference type="FunFam" id="3.30.565.10:FF:000077">
    <property type="entry name" value="BlpH histidine kinase TCS13"/>
    <property type="match status" value="1"/>
</dbReference>
<keyword evidence="3" id="KW-0808">Transferase</keyword>
<dbReference type="PANTHER" id="PTHR40448:SF1">
    <property type="entry name" value="TWO-COMPONENT SENSOR HISTIDINE KINASE"/>
    <property type="match status" value="1"/>
</dbReference>
<feature type="transmembrane region" description="Helical" evidence="1">
    <location>
        <begin position="132"/>
        <end position="153"/>
    </location>
</feature>